<evidence type="ECO:0000313" key="4">
    <source>
        <dbReference type="EnsemblMetazoa" id="XP_028518322.1"/>
    </source>
</evidence>
<dbReference type="SUPFAM" id="SSF56854">
    <property type="entry name" value="Bcl-2 inhibitors of programmed cell death"/>
    <property type="match status" value="1"/>
</dbReference>
<dbReference type="OrthoDB" id="6021377at2759"/>
<proteinExistence type="inferred from homology"/>
<dbReference type="InterPro" id="IPR020726">
    <property type="entry name" value="Bcl2_BH2_motif_CS"/>
</dbReference>
<dbReference type="InterPro" id="IPR046371">
    <property type="entry name" value="Bcl-2_BH1-3"/>
</dbReference>
<keyword evidence="2" id="KW-0053">Apoptosis</keyword>
<dbReference type="InterPro" id="IPR026298">
    <property type="entry name" value="Bcl-2_fam"/>
</dbReference>
<dbReference type="InterPro" id="IPR036834">
    <property type="entry name" value="Bcl-2-like_sf"/>
</dbReference>
<dbReference type="Pfam" id="PF00452">
    <property type="entry name" value="Bcl-2"/>
    <property type="match status" value="1"/>
</dbReference>
<dbReference type="PROSITE" id="PS01258">
    <property type="entry name" value="BH2"/>
    <property type="match status" value="1"/>
</dbReference>
<dbReference type="SMART" id="SM00337">
    <property type="entry name" value="BCL"/>
    <property type="match status" value="1"/>
</dbReference>
<protein>
    <recommendedName>
        <fullName evidence="3">Bcl-2 Bcl-2 homology region 1-3 domain-containing protein</fullName>
    </recommendedName>
</protein>
<evidence type="ECO:0000259" key="3">
    <source>
        <dbReference type="SMART" id="SM00337"/>
    </source>
</evidence>
<reference evidence="4" key="1">
    <citation type="submission" date="2022-11" db="UniProtKB">
        <authorList>
            <consortium name="EnsemblMetazoa"/>
        </authorList>
    </citation>
    <scope>IDENTIFICATION</scope>
</reference>
<dbReference type="GO" id="GO:0042981">
    <property type="term" value="P:regulation of apoptotic process"/>
    <property type="evidence" value="ECO:0007669"/>
    <property type="project" value="InterPro"/>
</dbReference>
<dbReference type="GO" id="GO:0051400">
    <property type="term" value="F:BH domain binding"/>
    <property type="evidence" value="ECO:0007669"/>
    <property type="project" value="TreeGrafter"/>
</dbReference>
<dbReference type="RefSeq" id="XP_028518322.1">
    <property type="nucleotide sequence ID" value="XM_028662521.1"/>
</dbReference>
<dbReference type="InterPro" id="IPR002475">
    <property type="entry name" value="Bcl2-like"/>
</dbReference>
<comment type="similarity">
    <text evidence="1">Belongs to the Bcl-2 family.</text>
</comment>
<keyword evidence="5" id="KW-1185">Reference proteome</keyword>
<feature type="domain" description="Bcl-2 Bcl-2 homology region 1-3" evidence="3">
    <location>
        <begin position="68"/>
        <end position="171"/>
    </location>
</feature>
<accession>A0A913YUW5</accession>
<dbReference type="GO" id="GO:0097192">
    <property type="term" value="P:extrinsic apoptotic signaling pathway in absence of ligand"/>
    <property type="evidence" value="ECO:0007669"/>
    <property type="project" value="TreeGrafter"/>
</dbReference>
<evidence type="ECO:0000256" key="2">
    <source>
        <dbReference type="ARBA" id="ARBA00022703"/>
    </source>
</evidence>
<dbReference type="GO" id="GO:0008630">
    <property type="term" value="P:intrinsic apoptotic signaling pathway in response to DNA damage"/>
    <property type="evidence" value="ECO:0007669"/>
    <property type="project" value="TreeGrafter"/>
</dbReference>
<dbReference type="Proteomes" id="UP000887567">
    <property type="component" value="Unplaced"/>
</dbReference>
<dbReference type="GeneID" id="114576241"/>
<organism evidence="4 5">
    <name type="scientific">Exaiptasia diaphana</name>
    <name type="common">Tropical sea anemone</name>
    <name type="synonym">Aiptasia pulchella</name>
    <dbReference type="NCBI Taxonomy" id="2652724"/>
    <lineage>
        <taxon>Eukaryota</taxon>
        <taxon>Metazoa</taxon>
        <taxon>Cnidaria</taxon>
        <taxon>Anthozoa</taxon>
        <taxon>Hexacorallia</taxon>
        <taxon>Actiniaria</taxon>
        <taxon>Aiptasiidae</taxon>
        <taxon>Exaiptasia</taxon>
    </lineage>
</organism>
<sequence>MATAASSDCLRSSSLSEAEVNILYRSLQLSVDYIWHRISLEVDQSQLASLQQYFPVSTQPSSLGQISLSLLNFGASHIEGILLSKDIVQRLHLTPSTVHSTFKHCAEVIFDGEINWFNIIGLFAFSGIFANHFVKNYKSEMALLKTLPYLVPDFFGDHRSILTWIIENGGWDGFLYASSNKFGVTTMLLKLAQFPWIYRGSARYI</sequence>
<dbReference type="GO" id="GO:0001836">
    <property type="term" value="P:release of cytochrome c from mitochondria"/>
    <property type="evidence" value="ECO:0007669"/>
    <property type="project" value="TreeGrafter"/>
</dbReference>
<evidence type="ECO:0000256" key="1">
    <source>
        <dbReference type="ARBA" id="ARBA00009458"/>
    </source>
</evidence>
<dbReference type="PANTHER" id="PTHR11256">
    <property type="entry name" value="BCL-2 RELATED"/>
    <property type="match status" value="1"/>
</dbReference>
<evidence type="ECO:0000313" key="5">
    <source>
        <dbReference type="Proteomes" id="UP000887567"/>
    </source>
</evidence>
<dbReference type="KEGG" id="epa:114576241"/>
<dbReference type="CDD" id="cd06845">
    <property type="entry name" value="Bcl-2_like"/>
    <property type="match status" value="1"/>
</dbReference>
<dbReference type="GO" id="GO:0005741">
    <property type="term" value="C:mitochondrial outer membrane"/>
    <property type="evidence" value="ECO:0007669"/>
    <property type="project" value="TreeGrafter"/>
</dbReference>
<dbReference type="PROSITE" id="PS50062">
    <property type="entry name" value="BCL2_FAMILY"/>
    <property type="match status" value="1"/>
</dbReference>
<name>A0A913YUW5_EXADI</name>
<dbReference type="Gene3D" id="1.10.437.10">
    <property type="entry name" value="Blc2-like"/>
    <property type="match status" value="1"/>
</dbReference>
<dbReference type="AlphaFoldDB" id="A0A913YUW5"/>
<dbReference type="EnsemblMetazoa" id="XM_028662521.1">
    <property type="protein sequence ID" value="XP_028518322.1"/>
    <property type="gene ID" value="LOC114576241"/>
</dbReference>